<reference evidence="1 2" key="1">
    <citation type="journal article" date="2022" name="bioRxiv">
        <title>The genome of the oomycete Peronosclerospora sorghi, a cosmopolitan pathogen of maize and sorghum, is inflated with dispersed pseudogenes.</title>
        <authorList>
            <person name="Fletcher K."/>
            <person name="Martin F."/>
            <person name="Isakeit T."/>
            <person name="Cavanaugh K."/>
            <person name="Magill C."/>
            <person name="Michelmore R."/>
        </authorList>
    </citation>
    <scope>NUCLEOTIDE SEQUENCE [LARGE SCALE GENOMIC DNA]</scope>
    <source>
        <strain evidence="1">P6</strain>
    </source>
</reference>
<protein>
    <submittedName>
        <fullName evidence="1">Uncharacterized protein</fullName>
    </submittedName>
</protein>
<dbReference type="EMBL" id="CM047583">
    <property type="protein sequence ID" value="KAI9914229.1"/>
    <property type="molecule type" value="Genomic_DNA"/>
</dbReference>
<sequence>MMTHALLLVLAAAFNLARTQAANASICSSAAFTAITGTRLGNSPIYMRALVQGDAVCIEYQLNTKVAPDATWFAVGPAAAAQMVNTPHSNVMMFFKSTGKPTAYTLGGYVSDEVTEASDQSTFVVGATNTTSMSFSFQRTLAAASTADVALSATSPSTFIWAYGTTFPISGHKSGTNGAATFNLGAAASSTVGSSDSSQCDDKNCPAIVGGVAFALMAVCGLLLMLAFKHSPVGTLLLQRTVAPPPVKQTTNALVPLPHTMFWQTLADLHLGEVLVVLIFVAALIVLIALLDNARNYVVSGQVSLLTLMFLILPVARLPLWAVLFGSSFERMVKFHRWLGLVLIVALIVHIIQASKVVGVTHKDKYGKVTPLYGFIAFLCFAVMLVLSNEYVRRMFFEVFYFSHRVLSIVGFVFAILHSPKLIGLALCVPLGLYALGLIYHWSSAITGVYKVAASVHSSSNTTTLVLEATPKTGKMAMNLHPGSYFLVRLPAVSAIQWHPFSAIVTPDGKSLGFCVKAMGNAGSFTRTLLAKASSTESDLTANLCGPFGKLSLELDQYDAVVLVAGGVGMTPMIHLINHARLFPHNGMDKTCKALDWYVLWSVREPHDLLMMDDFFPTQAQLDFATRGAMPDAGVPIVGTNAVPPVKLNWMFHVTNAMTDGVVTRANGETLSYRGGKAILDEVINTSRFNNRKVTVVACGPPTMTVEAQSLARTCGFDFHKEVFQW</sequence>
<name>A0ACC0W648_9STRA</name>
<accession>A0ACC0W648</accession>
<keyword evidence="2" id="KW-1185">Reference proteome</keyword>
<evidence type="ECO:0000313" key="1">
    <source>
        <dbReference type="EMBL" id="KAI9914229.1"/>
    </source>
</evidence>
<comment type="caution">
    <text evidence="1">The sequence shown here is derived from an EMBL/GenBank/DDBJ whole genome shotgun (WGS) entry which is preliminary data.</text>
</comment>
<gene>
    <name evidence="1" type="ORF">PsorP6_005501</name>
</gene>
<evidence type="ECO:0000313" key="2">
    <source>
        <dbReference type="Proteomes" id="UP001163321"/>
    </source>
</evidence>
<proteinExistence type="predicted"/>
<organism evidence="1 2">
    <name type="scientific">Peronosclerospora sorghi</name>
    <dbReference type="NCBI Taxonomy" id="230839"/>
    <lineage>
        <taxon>Eukaryota</taxon>
        <taxon>Sar</taxon>
        <taxon>Stramenopiles</taxon>
        <taxon>Oomycota</taxon>
        <taxon>Peronosporomycetes</taxon>
        <taxon>Peronosporales</taxon>
        <taxon>Peronosporaceae</taxon>
        <taxon>Peronosclerospora</taxon>
    </lineage>
</organism>
<dbReference type="Proteomes" id="UP001163321">
    <property type="component" value="Chromosome 4"/>
</dbReference>